<dbReference type="Proteomes" id="UP001055200">
    <property type="component" value="Plasmid unnamed"/>
</dbReference>
<dbReference type="RefSeq" id="WP_240172987.1">
    <property type="nucleotide sequence ID" value="NZ_CP092366.2"/>
</dbReference>
<keyword evidence="1" id="KW-0614">Plasmid</keyword>
<accession>A0ABY3U5K0</accession>
<organism evidence="1 2">
    <name type="scientific">Mycolicibacillus parakoreensis</name>
    <dbReference type="NCBI Taxonomy" id="1069221"/>
    <lineage>
        <taxon>Bacteria</taxon>
        <taxon>Bacillati</taxon>
        <taxon>Actinomycetota</taxon>
        <taxon>Actinomycetes</taxon>
        <taxon>Mycobacteriales</taxon>
        <taxon>Mycobacteriaceae</taxon>
        <taxon>Mycolicibacillus</taxon>
    </lineage>
</organism>
<proteinExistence type="predicted"/>
<keyword evidence="2" id="KW-1185">Reference proteome</keyword>
<sequence>MTDTSFPAGALYGRPDPALPVAAVVATAAGMLEAARKSDPSPAAKPWRATFRAECTDTDWTQYEPLIAAIEAAQQPVLAALAQRHRLRAAVLDSWATRLYAPPLAVQPPAMLALAAAVHNRPPPQPSVPCYQLDAMLAELQSVLVAAEADHAAAAEFDKAALAAISAAADPPDQQKAATANLAAASAKISGR</sequence>
<evidence type="ECO:0000313" key="2">
    <source>
        <dbReference type="Proteomes" id="UP001055200"/>
    </source>
</evidence>
<dbReference type="EMBL" id="CP092366">
    <property type="protein sequence ID" value="ULN54799.1"/>
    <property type="molecule type" value="Genomic_DNA"/>
</dbReference>
<reference evidence="1" key="1">
    <citation type="submission" date="2022-08" db="EMBL/GenBank/DDBJ databases">
        <title>Complete genome sequence of 14 non-tuberculosis mycobacteria type-strains.</title>
        <authorList>
            <person name="Igarashi Y."/>
            <person name="Osugi A."/>
            <person name="Mitarai S."/>
        </authorList>
    </citation>
    <scope>NUCLEOTIDE SEQUENCE</scope>
    <source>
        <strain evidence="1">DSM 45575</strain>
    </source>
</reference>
<name>A0ABY3U5K0_9MYCO</name>
<evidence type="ECO:0000313" key="1">
    <source>
        <dbReference type="EMBL" id="ULN54799.1"/>
    </source>
</evidence>
<geneLocation type="plasmid" evidence="1 2">
    <name>unnamed</name>
</geneLocation>
<protein>
    <submittedName>
        <fullName evidence="1">Uncharacterized protein</fullName>
    </submittedName>
</protein>
<gene>
    <name evidence="1" type="ORF">MIU77_18815</name>
</gene>